<gene>
    <name evidence="1" type="ORF">PSQ90_13645</name>
</gene>
<dbReference type="RefSeq" id="WP_282210839.1">
    <property type="nucleotide sequence ID" value="NZ_CP118247.1"/>
</dbReference>
<evidence type="ECO:0000313" key="2">
    <source>
        <dbReference type="Proteomes" id="UP001222118"/>
    </source>
</evidence>
<evidence type="ECO:0000313" key="1">
    <source>
        <dbReference type="EMBL" id="WDR05320.1"/>
    </source>
</evidence>
<dbReference type="EMBL" id="CP118247">
    <property type="protein sequence ID" value="WDR05320.1"/>
    <property type="molecule type" value="Genomic_DNA"/>
</dbReference>
<proteinExistence type="predicted"/>
<protein>
    <submittedName>
        <fullName evidence="1">Uncharacterized protein</fullName>
    </submittedName>
</protein>
<keyword evidence="2" id="KW-1185">Reference proteome</keyword>
<reference evidence="1 2" key="1">
    <citation type="submission" date="2023-02" db="EMBL/GenBank/DDBJ databases">
        <title>Devosia chondri sp. nov., isolated from the phycosphere of marine algae.</title>
        <authorList>
            <person name="Kim J.M."/>
            <person name="Lee J.K."/>
            <person name="Choi B.J."/>
            <person name="Bayburt H."/>
            <person name="Jeon C.O."/>
        </authorList>
    </citation>
    <scope>NUCLEOTIDE SEQUENCE [LARGE SCALE GENOMIC DNA]</scope>
    <source>
        <strain evidence="1 2">G2-5</strain>
    </source>
</reference>
<accession>A0ABY7YW90</accession>
<dbReference type="Proteomes" id="UP001222118">
    <property type="component" value="Chromosome"/>
</dbReference>
<sequence>MVGMKHMQINRKFSNGMAWAGVVFVVGVVTVDLATGNLAPTADRFVAASPVVAEPVALAQKSTQVAEQRPAKVAPQPAGMRPAAPIKAVVDRSEATQPAAAVEATKELSIDGDAVDKYLASGKALPAYITDSAVPSTTTASTGATSGPFVIEPQQAAIKPVPAVTSVPESATDEIIVSSISQPQKVAPIPMPLSMRPKSVAPLIVDEAEVGLPQHPVPVAEVGSQVLGPDDLSEWTSGSLSDFLARKRSGQTHTRYDGDGFFLIRGHNPATGRGSFDGWMAAASDGSMN</sequence>
<organism evidence="1 2">
    <name type="scientific">Devosia rhodophyticola</name>
    <dbReference type="NCBI Taxonomy" id="3026423"/>
    <lineage>
        <taxon>Bacteria</taxon>
        <taxon>Pseudomonadati</taxon>
        <taxon>Pseudomonadota</taxon>
        <taxon>Alphaproteobacteria</taxon>
        <taxon>Hyphomicrobiales</taxon>
        <taxon>Devosiaceae</taxon>
        <taxon>Devosia</taxon>
    </lineage>
</organism>
<name>A0ABY7YW90_9HYPH</name>